<gene>
    <name evidence="1" type="primary">Necator_chrIII.g11356</name>
    <name evidence="1" type="ORF">RB195_010591</name>
</gene>
<evidence type="ECO:0000313" key="1">
    <source>
        <dbReference type="EMBL" id="KAK6743427.1"/>
    </source>
</evidence>
<organism evidence="1 2">
    <name type="scientific">Necator americanus</name>
    <name type="common">Human hookworm</name>
    <dbReference type="NCBI Taxonomy" id="51031"/>
    <lineage>
        <taxon>Eukaryota</taxon>
        <taxon>Metazoa</taxon>
        <taxon>Ecdysozoa</taxon>
        <taxon>Nematoda</taxon>
        <taxon>Chromadorea</taxon>
        <taxon>Rhabditida</taxon>
        <taxon>Rhabditina</taxon>
        <taxon>Rhabditomorpha</taxon>
        <taxon>Strongyloidea</taxon>
        <taxon>Ancylostomatidae</taxon>
        <taxon>Bunostominae</taxon>
        <taxon>Necator</taxon>
    </lineage>
</organism>
<evidence type="ECO:0000313" key="2">
    <source>
        <dbReference type="Proteomes" id="UP001303046"/>
    </source>
</evidence>
<evidence type="ECO:0008006" key="3">
    <source>
        <dbReference type="Google" id="ProtNLM"/>
    </source>
</evidence>
<keyword evidence="2" id="KW-1185">Reference proteome</keyword>
<proteinExistence type="predicted"/>
<comment type="caution">
    <text evidence="1">The sequence shown here is derived from an EMBL/GenBank/DDBJ whole genome shotgun (WGS) entry which is preliminary data.</text>
</comment>
<dbReference type="Proteomes" id="UP001303046">
    <property type="component" value="Unassembled WGS sequence"/>
</dbReference>
<name>A0ABR1CZR8_NECAM</name>
<dbReference type="EMBL" id="JAVFWL010000003">
    <property type="protein sequence ID" value="KAK6743427.1"/>
    <property type="molecule type" value="Genomic_DNA"/>
</dbReference>
<accession>A0ABR1CZR8</accession>
<sequence length="139" mass="15469">MPRGLSVKRGAVTRALLYNFAIDGIMRKISAQYSGGIVLAPSDRLLTHLEYANNVVVFAEGSTKRLHVVHLESKLAAPMDYICTVINLLLEIEEVGYSYAQGRHTSARIRKVASIDDISLSIKPSYLNLVSFCETRWDV</sequence>
<reference evidence="1 2" key="1">
    <citation type="submission" date="2023-08" db="EMBL/GenBank/DDBJ databases">
        <title>A Necator americanus chromosomal reference genome.</title>
        <authorList>
            <person name="Ilik V."/>
            <person name="Petrzelkova K.J."/>
            <person name="Pardy F."/>
            <person name="Fuh T."/>
            <person name="Niatou-Singa F.S."/>
            <person name="Gouil Q."/>
            <person name="Baker L."/>
            <person name="Ritchie M.E."/>
            <person name="Jex A.R."/>
            <person name="Gazzola D."/>
            <person name="Li H."/>
            <person name="Toshio Fujiwara R."/>
            <person name="Zhan B."/>
            <person name="Aroian R.V."/>
            <person name="Pafco B."/>
            <person name="Schwarz E.M."/>
        </authorList>
    </citation>
    <scope>NUCLEOTIDE SEQUENCE [LARGE SCALE GENOMIC DNA]</scope>
    <source>
        <strain evidence="1 2">Aroian</strain>
        <tissue evidence="1">Whole animal</tissue>
    </source>
</reference>
<protein>
    <recommendedName>
        <fullName evidence="3">Reverse transcriptase domain-containing protein</fullName>
    </recommendedName>
</protein>